<evidence type="ECO:0000256" key="11">
    <source>
        <dbReference type="ARBA" id="ARBA00023180"/>
    </source>
</evidence>
<dbReference type="Pfam" id="PF00560">
    <property type="entry name" value="LRR_1"/>
    <property type="match status" value="10"/>
</dbReference>
<keyword evidence="15" id="KW-1185">Reference proteome</keyword>
<sequence length="815" mass="91463">MVNFSNLEILDLSRNGFTGSLPFKDMVNFSNLEILDLSGNGFTGSISPYIGALSSLKAISLSSNQLNGTLSIQDLCALKKLEELDLAANNFEGALPPCLNNLTSLRLFDISGNLFRGNVTSSPIPSMTSLEYIDLRENSFEGLFSFSLFANHSKLKVIRFPSDNKLEIETDNPSWHPLFQLNVLVLSNCSLNKLTRNIPKFLFDQHELEAVDISHNMLNGSFPTWLIENNTRLGLLNLQGNSFTGQLYLPPYHNDLLWLDVSENRLDGELPKNIGNMIPKLEFLNLSRNHIDGNLPSSISDMNLPMKSFANQTFLEIINLSNNNFHGEIFSKLANLSKVDLLILNNNHFKGTLPLISSMVIDIGNNYMSGMIPEWIGNSTLKTPPFLFMSDNLFEGRVPCELGHYVIIDISHNLLSGSFPSCFNVQSVMPTHILNIPIFISPGINVHSDTHILLRGNNLTGTLPKAVFDSSSLVTLDINDNRFFGSIPDEIDGTSSLRILLLSGNYFSGIIPRQLCRLKNIGIMDLSKNFFSGTIPYCFYNISFGKPGTNSDDYYPRPYSGPINAYIYPRYKHLLNWEFSIQETFMDIGEEVGIYFVTKDRSNSYKGSILDIMFGLDLSFNKLTGEIPSELGQLSSIHALNLSYNQLTGSIPKTFSELTQMESLDLSHNNLSGEIPPALIDLTSLEVFNVSHNNLSGKLPDMKAQFATFEKSSYEGNPFLCGPPLEKSCSEVNESPPSPQNSSKASDRKWYEVDLPVFSTSFLVSFTVFFLGVVSILYINPHWRQQCFNLVEDRMFWCYYFASKTLKRLSNRMFH</sequence>
<keyword evidence="9 13" id="KW-0472">Membrane</keyword>
<organism evidence="14 15">
    <name type="scientific">Quercus rubra</name>
    <name type="common">Northern red oak</name>
    <name type="synonym">Quercus borealis</name>
    <dbReference type="NCBI Taxonomy" id="3512"/>
    <lineage>
        <taxon>Eukaryota</taxon>
        <taxon>Viridiplantae</taxon>
        <taxon>Streptophyta</taxon>
        <taxon>Embryophyta</taxon>
        <taxon>Tracheophyta</taxon>
        <taxon>Spermatophyta</taxon>
        <taxon>Magnoliopsida</taxon>
        <taxon>eudicotyledons</taxon>
        <taxon>Gunneridae</taxon>
        <taxon>Pentapetalae</taxon>
        <taxon>rosids</taxon>
        <taxon>fabids</taxon>
        <taxon>Fagales</taxon>
        <taxon>Fagaceae</taxon>
        <taxon>Quercus</taxon>
    </lineage>
</organism>
<evidence type="ECO:0000256" key="10">
    <source>
        <dbReference type="ARBA" id="ARBA00023170"/>
    </source>
</evidence>
<evidence type="ECO:0000256" key="12">
    <source>
        <dbReference type="ARBA" id="ARBA00037847"/>
    </source>
</evidence>
<dbReference type="Gene3D" id="3.80.10.10">
    <property type="entry name" value="Ribonuclease Inhibitor"/>
    <property type="match status" value="3"/>
</dbReference>
<keyword evidence="6" id="KW-0732">Signal</keyword>
<evidence type="ECO:0000256" key="6">
    <source>
        <dbReference type="ARBA" id="ARBA00022729"/>
    </source>
</evidence>
<dbReference type="EMBL" id="JAXUIC010000009">
    <property type="protein sequence ID" value="KAK4571167.1"/>
    <property type="molecule type" value="Genomic_DNA"/>
</dbReference>
<dbReference type="InterPro" id="IPR032675">
    <property type="entry name" value="LRR_dom_sf"/>
</dbReference>
<dbReference type="AlphaFoldDB" id="A0AAN7EFY0"/>
<dbReference type="GO" id="GO:0012505">
    <property type="term" value="C:endomembrane system"/>
    <property type="evidence" value="ECO:0007669"/>
    <property type="project" value="UniProtKB-SubCell"/>
</dbReference>
<dbReference type="Proteomes" id="UP001324115">
    <property type="component" value="Unassembled WGS sequence"/>
</dbReference>
<keyword evidence="10" id="KW-0675">Receptor</keyword>
<feature type="transmembrane region" description="Helical" evidence="13">
    <location>
        <begin position="757"/>
        <end position="779"/>
    </location>
</feature>
<dbReference type="SUPFAM" id="SSF52058">
    <property type="entry name" value="L domain-like"/>
    <property type="match status" value="3"/>
</dbReference>
<protein>
    <submittedName>
        <fullName evidence="14">Uncharacterized protein</fullName>
    </submittedName>
</protein>
<comment type="caution">
    <text evidence="14">The sequence shown here is derived from an EMBL/GenBank/DDBJ whole genome shotgun (WGS) entry which is preliminary data.</text>
</comment>
<evidence type="ECO:0000256" key="3">
    <source>
        <dbReference type="ARBA" id="ARBA00022475"/>
    </source>
</evidence>
<dbReference type="GO" id="GO:0005886">
    <property type="term" value="C:plasma membrane"/>
    <property type="evidence" value="ECO:0007669"/>
    <property type="project" value="UniProtKB-SubCell"/>
</dbReference>
<comment type="similarity">
    <text evidence="2">Belongs to the RLP family.</text>
</comment>
<evidence type="ECO:0000256" key="2">
    <source>
        <dbReference type="ARBA" id="ARBA00009592"/>
    </source>
</evidence>
<evidence type="ECO:0000256" key="9">
    <source>
        <dbReference type="ARBA" id="ARBA00023136"/>
    </source>
</evidence>
<dbReference type="Pfam" id="PF12799">
    <property type="entry name" value="LRR_4"/>
    <property type="match status" value="1"/>
</dbReference>
<evidence type="ECO:0000256" key="7">
    <source>
        <dbReference type="ARBA" id="ARBA00022737"/>
    </source>
</evidence>
<dbReference type="PANTHER" id="PTHR48062:SF52">
    <property type="entry name" value="RECEPTOR-LIKE PROTEIN 8-RELATED"/>
    <property type="match status" value="1"/>
</dbReference>
<keyword evidence="5 13" id="KW-0812">Transmembrane</keyword>
<gene>
    <name evidence="14" type="ORF">RGQ29_029835</name>
</gene>
<evidence type="ECO:0000313" key="15">
    <source>
        <dbReference type="Proteomes" id="UP001324115"/>
    </source>
</evidence>
<keyword evidence="4" id="KW-0433">Leucine-rich repeat</keyword>
<evidence type="ECO:0000313" key="14">
    <source>
        <dbReference type="EMBL" id="KAK4571167.1"/>
    </source>
</evidence>
<evidence type="ECO:0000256" key="8">
    <source>
        <dbReference type="ARBA" id="ARBA00022989"/>
    </source>
</evidence>
<reference evidence="14 15" key="1">
    <citation type="journal article" date="2023" name="G3 (Bethesda)">
        <title>A haplotype-resolved chromosome-scale genome for Quercus rubra L. provides insights into the genetics of adaptive traits for red oak species.</title>
        <authorList>
            <person name="Kapoor B."/>
            <person name="Jenkins J."/>
            <person name="Schmutz J."/>
            <person name="Zhebentyayeva T."/>
            <person name="Kuelheim C."/>
            <person name="Coggeshall M."/>
            <person name="Heim C."/>
            <person name="Lasky J.R."/>
            <person name="Leites L."/>
            <person name="Islam-Faridi N."/>
            <person name="Romero-Severson J."/>
            <person name="DeLeo V.L."/>
            <person name="Lucas S.M."/>
            <person name="Lazic D."/>
            <person name="Gailing O."/>
            <person name="Carlson J."/>
            <person name="Staton M."/>
        </authorList>
    </citation>
    <scope>NUCLEOTIDE SEQUENCE [LARGE SCALE GENOMIC DNA]</scope>
    <source>
        <strain evidence="14">Pseudo-F2</strain>
    </source>
</reference>
<keyword evidence="3" id="KW-1003">Cell membrane</keyword>
<dbReference type="InterPro" id="IPR025875">
    <property type="entry name" value="Leu-rich_rpt_4"/>
</dbReference>
<evidence type="ECO:0000256" key="5">
    <source>
        <dbReference type="ARBA" id="ARBA00022692"/>
    </source>
</evidence>
<keyword evidence="7" id="KW-0677">Repeat</keyword>
<keyword evidence="8 13" id="KW-1133">Transmembrane helix</keyword>
<accession>A0AAN7EFY0</accession>
<dbReference type="FunFam" id="3.80.10.10:FF:000041">
    <property type="entry name" value="LRR receptor-like serine/threonine-protein kinase ERECTA"/>
    <property type="match status" value="1"/>
</dbReference>
<dbReference type="PANTHER" id="PTHR48062">
    <property type="entry name" value="RECEPTOR-LIKE PROTEIN 14"/>
    <property type="match status" value="1"/>
</dbReference>
<name>A0AAN7EFY0_QUERU</name>
<evidence type="ECO:0000256" key="4">
    <source>
        <dbReference type="ARBA" id="ARBA00022614"/>
    </source>
</evidence>
<dbReference type="InterPro" id="IPR003591">
    <property type="entry name" value="Leu-rich_rpt_typical-subtyp"/>
</dbReference>
<evidence type="ECO:0000256" key="1">
    <source>
        <dbReference type="ARBA" id="ARBA00004236"/>
    </source>
</evidence>
<comment type="subcellular location">
    <subcellularLocation>
        <location evidence="1">Cell membrane</location>
    </subcellularLocation>
    <subcellularLocation>
        <location evidence="12">Endomembrane system</location>
        <topology evidence="12">Single-pass membrane protein</topology>
    </subcellularLocation>
</comment>
<evidence type="ECO:0000256" key="13">
    <source>
        <dbReference type="SAM" id="Phobius"/>
    </source>
</evidence>
<dbReference type="InterPro" id="IPR051502">
    <property type="entry name" value="RLP_Defense_Trigger"/>
</dbReference>
<proteinExistence type="inferred from homology"/>
<dbReference type="InterPro" id="IPR001611">
    <property type="entry name" value="Leu-rich_rpt"/>
</dbReference>
<dbReference type="SMART" id="SM00369">
    <property type="entry name" value="LRR_TYP"/>
    <property type="match status" value="8"/>
</dbReference>
<keyword evidence="11" id="KW-0325">Glycoprotein</keyword>
<dbReference type="FunFam" id="3.80.10.10:FF:000213">
    <property type="entry name" value="Tyrosine-sulfated glycopeptide receptor 1"/>
    <property type="match status" value="1"/>
</dbReference>